<evidence type="ECO:0000313" key="2">
    <source>
        <dbReference type="Proteomes" id="UP001279734"/>
    </source>
</evidence>
<dbReference type="Proteomes" id="UP001279734">
    <property type="component" value="Unassembled WGS sequence"/>
</dbReference>
<sequence length="216" mass="22931">MTGLNASLPLTHPTALPRVLSRVGYDLLEPPVSSAHKNLDVLFPNAEAFEGTVGSLNPQNDILGTNCCPSGMDYILIDNKYGRTDTSAAKIWSLWPPFSPTLYLLAVLFWVRLLVRVRESCFASPVPVVSFVSDVVSSLDVSGLDGVFGHFVDEDSRLPGRVLPGASLGNSSAPEQGGSPSTILATNNLHRGLPVALNSDVPADILYSSSGAQMIP</sequence>
<reference evidence="1" key="1">
    <citation type="submission" date="2023-05" db="EMBL/GenBank/DDBJ databases">
        <title>Nepenthes gracilis genome sequencing.</title>
        <authorList>
            <person name="Fukushima K."/>
        </authorList>
    </citation>
    <scope>NUCLEOTIDE SEQUENCE</scope>
    <source>
        <strain evidence="1">SING2019-196</strain>
    </source>
</reference>
<comment type="caution">
    <text evidence="1">The sequence shown here is derived from an EMBL/GenBank/DDBJ whole genome shotgun (WGS) entry which is preliminary data.</text>
</comment>
<proteinExistence type="predicted"/>
<accession>A0AAD3S5I6</accession>
<name>A0AAD3S5I6_NEPGR</name>
<protein>
    <submittedName>
        <fullName evidence="1">Uncharacterized protein</fullName>
    </submittedName>
</protein>
<gene>
    <name evidence="1" type="ORF">Nepgr_006633</name>
</gene>
<evidence type="ECO:0000313" key="1">
    <source>
        <dbReference type="EMBL" id="GMH04793.1"/>
    </source>
</evidence>
<organism evidence="1 2">
    <name type="scientific">Nepenthes gracilis</name>
    <name type="common">Slender pitcher plant</name>
    <dbReference type="NCBI Taxonomy" id="150966"/>
    <lineage>
        <taxon>Eukaryota</taxon>
        <taxon>Viridiplantae</taxon>
        <taxon>Streptophyta</taxon>
        <taxon>Embryophyta</taxon>
        <taxon>Tracheophyta</taxon>
        <taxon>Spermatophyta</taxon>
        <taxon>Magnoliopsida</taxon>
        <taxon>eudicotyledons</taxon>
        <taxon>Gunneridae</taxon>
        <taxon>Pentapetalae</taxon>
        <taxon>Caryophyllales</taxon>
        <taxon>Nepenthaceae</taxon>
        <taxon>Nepenthes</taxon>
    </lineage>
</organism>
<dbReference type="EMBL" id="BSYO01000005">
    <property type="protein sequence ID" value="GMH04793.1"/>
    <property type="molecule type" value="Genomic_DNA"/>
</dbReference>
<dbReference type="AlphaFoldDB" id="A0AAD3S5I6"/>
<keyword evidence="2" id="KW-1185">Reference proteome</keyword>